<dbReference type="RefSeq" id="WP_089612569.1">
    <property type="nucleotide sequence ID" value="NZ_CP022121.1"/>
</dbReference>
<sequence>MLDKHLEKKLDQLSLYMEKMKLAEYVDLLHDTKRLLWVNLISGVARGFGIAIGFTILGAVAFLILQHLVGLNLPLIGDFIAELMNYVQESKGLRVR</sequence>
<feature type="transmembrane region" description="Helical" evidence="1">
    <location>
        <begin position="43"/>
        <end position="65"/>
    </location>
</feature>
<keyword evidence="1" id="KW-1133">Transmembrane helix</keyword>
<dbReference type="EMBL" id="JANPWE010000001">
    <property type="protein sequence ID" value="MCR6544562.1"/>
    <property type="molecule type" value="Genomic_DNA"/>
</dbReference>
<gene>
    <name evidence="2" type="ORF">NVS47_03375</name>
</gene>
<dbReference type="Proteomes" id="UP001524944">
    <property type="component" value="Unassembled WGS sequence"/>
</dbReference>
<protein>
    <submittedName>
        <fullName evidence="2">DUF5665 domain-containing protein</fullName>
    </submittedName>
</protein>
<name>A0ABT1Y124_9FIRM</name>
<organism evidence="2 3">
    <name type="scientific">Dehalobacterium formicoaceticum</name>
    <dbReference type="NCBI Taxonomy" id="51515"/>
    <lineage>
        <taxon>Bacteria</taxon>
        <taxon>Bacillati</taxon>
        <taxon>Bacillota</taxon>
        <taxon>Clostridia</taxon>
        <taxon>Eubacteriales</taxon>
        <taxon>Peptococcaceae</taxon>
        <taxon>Dehalobacterium</taxon>
    </lineage>
</organism>
<keyword evidence="1" id="KW-0812">Transmembrane</keyword>
<accession>A0ABT1Y124</accession>
<keyword evidence="3" id="KW-1185">Reference proteome</keyword>
<evidence type="ECO:0000313" key="3">
    <source>
        <dbReference type="Proteomes" id="UP001524944"/>
    </source>
</evidence>
<dbReference type="InterPro" id="IPR043723">
    <property type="entry name" value="DUF5665"/>
</dbReference>
<evidence type="ECO:0000313" key="2">
    <source>
        <dbReference type="EMBL" id="MCR6544562.1"/>
    </source>
</evidence>
<reference evidence="2 3" key="1">
    <citation type="submission" date="2022-08" db="EMBL/GenBank/DDBJ databases">
        <title>Proteogenomics of the novel Dehalobacterium formicoaceticum strain EZ94 highlights a key role of methyltransferases during anaerobic dichloromethane degradation.</title>
        <authorList>
            <person name="Wasmund K."/>
        </authorList>
    </citation>
    <scope>NUCLEOTIDE SEQUENCE [LARGE SCALE GENOMIC DNA]</scope>
    <source>
        <strain evidence="2 3">EZ94</strain>
    </source>
</reference>
<evidence type="ECO:0000256" key="1">
    <source>
        <dbReference type="SAM" id="Phobius"/>
    </source>
</evidence>
<proteinExistence type="predicted"/>
<keyword evidence="1" id="KW-0472">Membrane</keyword>
<dbReference type="Pfam" id="PF18910">
    <property type="entry name" value="DUF5665"/>
    <property type="match status" value="1"/>
</dbReference>
<comment type="caution">
    <text evidence="2">The sequence shown here is derived from an EMBL/GenBank/DDBJ whole genome shotgun (WGS) entry which is preliminary data.</text>
</comment>